<reference evidence="2" key="1">
    <citation type="submission" date="2020-02" db="EMBL/GenBank/DDBJ databases">
        <authorList>
            <person name="Meier V. D."/>
        </authorList>
    </citation>
    <scope>NUCLEOTIDE SEQUENCE</scope>
    <source>
        <strain evidence="2">AVDCRST_MAG63</strain>
    </source>
</reference>
<gene>
    <name evidence="2" type="ORF">AVDCRST_MAG63-2176</name>
</gene>
<sequence length="104" mass="11135">MYGSAYREAVQHGIGADYKVVRGKDQAFTCEVKGDTLCQRGTLSNGRLDLDHGAIGAAGSVRCGIPAAGRGRQDSGGGRENLPGERRLTPWDIPEPQEQSCSRF</sequence>
<evidence type="ECO:0000313" key="2">
    <source>
        <dbReference type="EMBL" id="CAA9256253.1"/>
    </source>
</evidence>
<accession>A0A6J4IQH2</accession>
<protein>
    <submittedName>
        <fullName evidence="2">Uncharacterized protein</fullName>
    </submittedName>
</protein>
<proteinExistence type="predicted"/>
<evidence type="ECO:0000256" key="1">
    <source>
        <dbReference type="SAM" id="MobiDB-lite"/>
    </source>
</evidence>
<dbReference type="AlphaFoldDB" id="A0A6J4IQH2"/>
<organism evidence="2">
    <name type="scientific">uncultured Armatimonadetes bacterium</name>
    <dbReference type="NCBI Taxonomy" id="157466"/>
    <lineage>
        <taxon>Bacteria</taxon>
        <taxon>Bacillati</taxon>
        <taxon>Armatimonadota</taxon>
        <taxon>environmental samples</taxon>
    </lineage>
</organism>
<name>A0A6J4IQH2_9BACT</name>
<dbReference type="EMBL" id="CADCTO010000281">
    <property type="protein sequence ID" value="CAA9256253.1"/>
    <property type="molecule type" value="Genomic_DNA"/>
</dbReference>
<feature type="region of interest" description="Disordered" evidence="1">
    <location>
        <begin position="66"/>
        <end position="104"/>
    </location>
</feature>